<organism evidence="2 3">
    <name type="scientific">Cardiocondyla obscurior</name>
    <dbReference type="NCBI Taxonomy" id="286306"/>
    <lineage>
        <taxon>Eukaryota</taxon>
        <taxon>Metazoa</taxon>
        <taxon>Ecdysozoa</taxon>
        <taxon>Arthropoda</taxon>
        <taxon>Hexapoda</taxon>
        <taxon>Insecta</taxon>
        <taxon>Pterygota</taxon>
        <taxon>Neoptera</taxon>
        <taxon>Endopterygota</taxon>
        <taxon>Hymenoptera</taxon>
        <taxon>Apocrita</taxon>
        <taxon>Aculeata</taxon>
        <taxon>Formicoidea</taxon>
        <taxon>Formicidae</taxon>
        <taxon>Myrmicinae</taxon>
        <taxon>Cardiocondyla</taxon>
    </lineage>
</organism>
<comment type="caution">
    <text evidence="2">The sequence shown here is derived from an EMBL/GenBank/DDBJ whole genome shotgun (WGS) entry which is preliminary data.</text>
</comment>
<dbReference type="Proteomes" id="UP001430953">
    <property type="component" value="Unassembled WGS sequence"/>
</dbReference>
<sequence length="170" mass="19633">MDPLFWEEYIALTAEETVERLTAYNPSVVEDFWFTAKCIRMPAIYHSRRGELHQACEVCCSSGSLRFTTVINWHALVNRFTGWLAEAKCAFCSEYLDCYVFRARNLEFGNLYTSDWRRCRMEPLKLLLVERLISEGTLAPEDLTEGRNSEMDLSEPLAISAEPQESEESP</sequence>
<evidence type="ECO:0000313" key="3">
    <source>
        <dbReference type="Proteomes" id="UP001430953"/>
    </source>
</evidence>
<protein>
    <submittedName>
        <fullName evidence="2">Uncharacterized protein</fullName>
    </submittedName>
</protein>
<proteinExistence type="predicted"/>
<gene>
    <name evidence="2" type="ORF">PUN28_010480</name>
</gene>
<keyword evidence="3" id="KW-1185">Reference proteome</keyword>
<accession>A0AAW2FHN4</accession>
<evidence type="ECO:0000256" key="1">
    <source>
        <dbReference type="SAM" id="MobiDB-lite"/>
    </source>
</evidence>
<evidence type="ECO:0000313" key="2">
    <source>
        <dbReference type="EMBL" id="KAL0114947.1"/>
    </source>
</evidence>
<name>A0AAW2FHN4_9HYME</name>
<dbReference type="AlphaFoldDB" id="A0AAW2FHN4"/>
<feature type="region of interest" description="Disordered" evidence="1">
    <location>
        <begin position="141"/>
        <end position="170"/>
    </location>
</feature>
<reference evidence="2 3" key="1">
    <citation type="submission" date="2023-03" db="EMBL/GenBank/DDBJ databases">
        <title>High recombination rates correlate with genetic variation in Cardiocondyla obscurior ants.</title>
        <authorList>
            <person name="Errbii M."/>
        </authorList>
    </citation>
    <scope>NUCLEOTIDE SEQUENCE [LARGE SCALE GENOMIC DNA]</scope>
    <source>
        <strain evidence="2">Alpha-2009</strain>
        <tissue evidence="2">Whole body</tissue>
    </source>
</reference>
<dbReference type="EMBL" id="JADYXP020000010">
    <property type="protein sequence ID" value="KAL0114947.1"/>
    <property type="molecule type" value="Genomic_DNA"/>
</dbReference>